<comment type="caution">
    <text evidence="1">The sequence shown here is derived from an EMBL/GenBank/DDBJ whole genome shotgun (WGS) entry which is preliminary data.</text>
</comment>
<accession>A0A3L8PRS9</accession>
<evidence type="ECO:0000313" key="1">
    <source>
        <dbReference type="EMBL" id="RLV58101.1"/>
    </source>
</evidence>
<dbReference type="EMBL" id="QZEI01000098">
    <property type="protein sequence ID" value="RLV58101.1"/>
    <property type="molecule type" value="Genomic_DNA"/>
</dbReference>
<dbReference type="RefSeq" id="WP_121840578.1">
    <property type="nucleotide sequence ID" value="NZ_ML014847.1"/>
</dbReference>
<organism evidence="1 2">
    <name type="scientific">Parashewanella curva</name>
    <dbReference type="NCBI Taxonomy" id="2338552"/>
    <lineage>
        <taxon>Bacteria</taxon>
        <taxon>Pseudomonadati</taxon>
        <taxon>Pseudomonadota</taxon>
        <taxon>Gammaproteobacteria</taxon>
        <taxon>Alteromonadales</taxon>
        <taxon>Shewanellaceae</taxon>
        <taxon>Parashewanella</taxon>
    </lineage>
</organism>
<proteinExistence type="predicted"/>
<keyword evidence="2" id="KW-1185">Reference proteome</keyword>
<gene>
    <name evidence="1" type="ORF">D5018_19080</name>
</gene>
<dbReference type="Proteomes" id="UP000281474">
    <property type="component" value="Unassembled WGS sequence"/>
</dbReference>
<sequence length="119" mass="14437">MLVLNYLPKCILYHIECLCLKKEQIYFTRMLLIEGSIWIEYKIGLSSQFYQSLPERMDELISWYQVSDRELERLRLFQTLNMVYENVITLLPEDHIQLFVKYALQVSESDIERYKMTNI</sequence>
<protein>
    <submittedName>
        <fullName evidence="1">Uncharacterized protein</fullName>
    </submittedName>
</protein>
<reference evidence="1 2" key="1">
    <citation type="submission" date="2018-09" db="EMBL/GenBank/DDBJ databases">
        <title>Phylogeny of the Shewanellaceae, and recommendation for two new genera, Pseudoshewanella and Parashewanella.</title>
        <authorList>
            <person name="Wang G."/>
        </authorList>
    </citation>
    <scope>NUCLEOTIDE SEQUENCE [LARGE SCALE GENOMIC DNA]</scope>
    <source>
        <strain evidence="1 2">C51</strain>
    </source>
</reference>
<evidence type="ECO:0000313" key="2">
    <source>
        <dbReference type="Proteomes" id="UP000281474"/>
    </source>
</evidence>
<dbReference type="AlphaFoldDB" id="A0A3L8PRS9"/>
<name>A0A3L8PRS9_9GAMM</name>